<accession>A0ABP7T8Q0</accession>
<feature type="transmembrane region" description="Helical" evidence="1">
    <location>
        <begin position="50"/>
        <end position="73"/>
    </location>
</feature>
<dbReference type="Pfam" id="PF11174">
    <property type="entry name" value="DUF2970"/>
    <property type="match status" value="1"/>
</dbReference>
<reference evidence="3" key="1">
    <citation type="journal article" date="2019" name="Int. J. Syst. Evol. Microbiol.">
        <title>The Global Catalogue of Microorganisms (GCM) 10K type strain sequencing project: providing services to taxonomists for standard genome sequencing and annotation.</title>
        <authorList>
            <consortium name="The Broad Institute Genomics Platform"/>
            <consortium name="The Broad Institute Genome Sequencing Center for Infectious Disease"/>
            <person name="Wu L."/>
            <person name="Ma J."/>
        </authorList>
    </citation>
    <scope>NUCLEOTIDE SEQUENCE [LARGE SCALE GENOMIC DNA]</scope>
    <source>
        <strain evidence="3">JCM 16673</strain>
    </source>
</reference>
<evidence type="ECO:0000313" key="3">
    <source>
        <dbReference type="Proteomes" id="UP001501353"/>
    </source>
</evidence>
<protein>
    <recommendedName>
        <fullName evidence="4">DUF2970 domain-containing protein</fullName>
    </recommendedName>
</protein>
<evidence type="ECO:0000256" key="1">
    <source>
        <dbReference type="SAM" id="Phobius"/>
    </source>
</evidence>
<keyword evidence="1" id="KW-1133">Transmembrane helix</keyword>
<evidence type="ECO:0000313" key="2">
    <source>
        <dbReference type="EMBL" id="GAA4022723.1"/>
    </source>
</evidence>
<proteinExistence type="predicted"/>
<feature type="transmembrane region" description="Helical" evidence="1">
    <location>
        <begin position="12"/>
        <end position="30"/>
    </location>
</feature>
<keyword evidence="1" id="KW-0472">Membrane</keyword>
<dbReference type="InterPro" id="IPR021344">
    <property type="entry name" value="DUF2970"/>
</dbReference>
<dbReference type="EMBL" id="BAAAZE010000008">
    <property type="protein sequence ID" value="GAA4022723.1"/>
    <property type="molecule type" value="Genomic_DNA"/>
</dbReference>
<keyword evidence="1" id="KW-0812">Transmembrane</keyword>
<name>A0ABP7T8Q0_9BURK</name>
<dbReference type="Proteomes" id="UP001501353">
    <property type="component" value="Unassembled WGS sequence"/>
</dbReference>
<comment type="caution">
    <text evidence="2">The sequence shown here is derived from an EMBL/GenBank/DDBJ whole genome shotgun (WGS) entry which is preliminary data.</text>
</comment>
<gene>
    <name evidence="2" type="ORF">GCM10022212_20010</name>
</gene>
<organism evidence="2 3">
    <name type="scientific">Actimicrobium antarcticum</name>
    <dbReference type="NCBI Taxonomy" id="1051899"/>
    <lineage>
        <taxon>Bacteria</taxon>
        <taxon>Pseudomonadati</taxon>
        <taxon>Pseudomonadota</taxon>
        <taxon>Betaproteobacteria</taxon>
        <taxon>Burkholderiales</taxon>
        <taxon>Oxalobacteraceae</taxon>
        <taxon>Actimicrobium</taxon>
    </lineage>
</organism>
<keyword evidence="3" id="KW-1185">Reference proteome</keyword>
<evidence type="ECO:0008006" key="4">
    <source>
        <dbReference type="Google" id="ProtNLM"/>
    </source>
</evidence>
<sequence>MQHSKQDTNNVVKRKMSFFATMKAVFWSFFGVRKGKDSAHDVENLNPIHVVIAGVLGALILITILILIVKLVLSKVII</sequence>